<protein>
    <recommendedName>
        <fullName evidence="3">Tetratricopeptide repeat protein</fullName>
    </recommendedName>
</protein>
<comment type="caution">
    <text evidence="1">The sequence shown here is derived from an EMBL/GenBank/DDBJ whole genome shotgun (WGS) entry which is preliminary data.</text>
</comment>
<dbReference type="AlphaFoldDB" id="A0A815UZK7"/>
<proteinExistence type="predicted"/>
<dbReference type="InterPro" id="IPR011990">
    <property type="entry name" value="TPR-like_helical_dom_sf"/>
</dbReference>
<evidence type="ECO:0000313" key="1">
    <source>
        <dbReference type="EMBL" id="CAF1523922.1"/>
    </source>
</evidence>
<dbReference type="Gene3D" id="1.25.40.10">
    <property type="entry name" value="Tetratricopeptide repeat domain"/>
    <property type="match status" value="2"/>
</dbReference>
<dbReference type="SUPFAM" id="SSF48452">
    <property type="entry name" value="TPR-like"/>
    <property type="match status" value="1"/>
</dbReference>
<accession>A0A815UZK7</accession>
<organism evidence="1 2">
    <name type="scientific">Adineta ricciae</name>
    <name type="common">Rotifer</name>
    <dbReference type="NCBI Taxonomy" id="249248"/>
    <lineage>
        <taxon>Eukaryota</taxon>
        <taxon>Metazoa</taxon>
        <taxon>Spiralia</taxon>
        <taxon>Gnathifera</taxon>
        <taxon>Rotifera</taxon>
        <taxon>Eurotatoria</taxon>
        <taxon>Bdelloidea</taxon>
        <taxon>Adinetida</taxon>
        <taxon>Adinetidae</taxon>
        <taxon>Adineta</taxon>
    </lineage>
</organism>
<sequence length="293" mass="35830">IYLKKSSFKQNLEFDEDFSTSENRSELIEKKHFQQRHLDQVYNYFQDKSSSKKKILQILAKICLEKENLHQALFYLQKLLNEKLRNRLPNDLSLANLYYLIGKIYFKEASYNKSLIYFNLSLDCLFIHKSFKNSSIQKIFQFIGQIFLKKDFFYQFLINPKQTNSFDFHRTISYFSKLLNKQIQQKFSKEFSYEEIYQILANVYLQEQQFNKALFYYHQLINYKYRKNSNDYFQLGQINEIMAEIYFKQKNLNRAQQFYLNALNFYRRTYPENLHLTKSLQDQIRRLIIPSIY</sequence>
<dbReference type="EMBL" id="CAJNOR010004733">
    <property type="protein sequence ID" value="CAF1523922.1"/>
    <property type="molecule type" value="Genomic_DNA"/>
</dbReference>
<keyword evidence="2" id="KW-1185">Reference proteome</keyword>
<reference evidence="1" key="1">
    <citation type="submission" date="2021-02" db="EMBL/GenBank/DDBJ databases">
        <authorList>
            <person name="Nowell W R."/>
        </authorList>
    </citation>
    <scope>NUCLEOTIDE SEQUENCE</scope>
</reference>
<dbReference type="Proteomes" id="UP000663828">
    <property type="component" value="Unassembled WGS sequence"/>
</dbReference>
<dbReference type="InterPro" id="IPR019734">
    <property type="entry name" value="TPR_rpt"/>
</dbReference>
<dbReference type="SMART" id="SM00028">
    <property type="entry name" value="TPR"/>
    <property type="match status" value="3"/>
</dbReference>
<feature type="non-terminal residue" evidence="1">
    <location>
        <position position="1"/>
    </location>
</feature>
<name>A0A815UZK7_ADIRI</name>
<dbReference type="Pfam" id="PF13181">
    <property type="entry name" value="TPR_8"/>
    <property type="match status" value="1"/>
</dbReference>
<evidence type="ECO:0000313" key="2">
    <source>
        <dbReference type="Proteomes" id="UP000663828"/>
    </source>
</evidence>
<evidence type="ECO:0008006" key="3">
    <source>
        <dbReference type="Google" id="ProtNLM"/>
    </source>
</evidence>
<gene>
    <name evidence="1" type="ORF">XAT740_LOCUS40979</name>
</gene>